<dbReference type="RefSeq" id="XP_014677980.1">
    <property type="nucleotide sequence ID" value="XM_014822494.1"/>
</dbReference>
<dbReference type="Proteomes" id="UP000695022">
    <property type="component" value="Unplaced"/>
</dbReference>
<name>A0ABM1F0K9_PRICU</name>
<protein>
    <submittedName>
        <fullName evidence="2">Selenoprotein W-like</fullName>
    </submittedName>
</protein>
<dbReference type="Gene3D" id="3.40.30.10">
    <property type="entry name" value="Glutaredoxin"/>
    <property type="match status" value="1"/>
</dbReference>
<reference evidence="2" key="1">
    <citation type="submission" date="2025-08" db="UniProtKB">
        <authorList>
            <consortium name="RefSeq"/>
        </authorList>
    </citation>
    <scope>IDENTIFICATION</scope>
</reference>
<sequence length="85" mass="9865">MKYIFITFKGGECGYYKEYADTYAKMHDHHLLKGHLIINAKETDEDVFEVDLVNLEMLHSKKNGDGFIDCDEKLEKIARGIKAHM</sequence>
<accession>A0ABM1F0K9</accession>
<dbReference type="GeneID" id="106817794"/>
<proteinExistence type="predicted"/>
<evidence type="ECO:0000313" key="2">
    <source>
        <dbReference type="RefSeq" id="XP_014677980.1"/>
    </source>
</evidence>
<organism evidence="1 2">
    <name type="scientific">Priapulus caudatus</name>
    <name type="common">Priapulid worm</name>
    <dbReference type="NCBI Taxonomy" id="37621"/>
    <lineage>
        <taxon>Eukaryota</taxon>
        <taxon>Metazoa</taxon>
        <taxon>Ecdysozoa</taxon>
        <taxon>Scalidophora</taxon>
        <taxon>Priapulida</taxon>
        <taxon>Priapulimorpha</taxon>
        <taxon>Priapulimorphida</taxon>
        <taxon>Priapulidae</taxon>
        <taxon>Priapulus</taxon>
    </lineage>
</organism>
<evidence type="ECO:0000313" key="1">
    <source>
        <dbReference type="Proteomes" id="UP000695022"/>
    </source>
</evidence>
<gene>
    <name evidence="2" type="primary">LOC106817794</name>
</gene>
<keyword evidence="1" id="KW-1185">Reference proteome</keyword>